<dbReference type="STRING" id="1073089.A0A1L9R9R6"/>
<dbReference type="AlphaFoldDB" id="A0A1L9R9R6"/>
<evidence type="ECO:0000313" key="3">
    <source>
        <dbReference type="EMBL" id="OJJ31664.1"/>
    </source>
</evidence>
<organism evidence="3 4">
    <name type="scientific">Aspergillus wentii DTO 134E9</name>
    <dbReference type="NCBI Taxonomy" id="1073089"/>
    <lineage>
        <taxon>Eukaryota</taxon>
        <taxon>Fungi</taxon>
        <taxon>Dikarya</taxon>
        <taxon>Ascomycota</taxon>
        <taxon>Pezizomycotina</taxon>
        <taxon>Eurotiomycetes</taxon>
        <taxon>Eurotiomycetidae</taxon>
        <taxon>Eurotiales</taxon>
        <taxon>Aspergillaceae</taxon>
        <taxon>Aspergillus</taxon>
        <taxon>Aspergillus subgen. Cremei</taxon>
    </lineage>
</organism>
<dbReference type="Pfam" id="PF00190">
    <property type="entry name" value="Cupin_1"/>
    <property type="match status" value="1"/>
</dbReference>
<dbReference type="SUPFAM" id="SSF51182">
    <property type="entry name" value="RmlC-like cupins"/>
    <property type="match status" value="1"/>
</dbReference>
<gene>
    <name evidence="3" type="ORF">ASPWEDRAFT_187511</name>
</gene>
<dbReference type="InterPro" id="IPR014710">
    <property type="entry name" value="RmlC-like_jellyroll"/>
</dbReference>
<dbReference type="SMART" id="SM00835">
    <property type="entry name" value="Cupin_1"/>
    <property type="match status" value="1"/>
</dbReference>
<dbReference type="InterPro" id="IPR006045">
    <property type="entry name" value="Cupin_1"/>
</dbReference>
<evidence type="ECO:0000256" key="1">
    <source>
        <dbReference type="SAM" id="MobiDB-lite"/>
    </source>
</evidence>
<name>A0A1L9R9R6_ASPWE</name>
<feature type="region of interest" description="Disordered" evidence="1">
    <location>
        <begin position="70"/>
        <end position="111"/>
    </location>
</feature>
<dbReference type="VEuPathDB" id="FungiDB:ASPWEDRAFT_187511"/>
<dbReference type="GeneID" id="63748033"/>
<evidence type="ECO:0000313" key="4">
    <source>
        <dbReference type="Proteomes" id="UP000184383"/>
    </source>
</evidence>
<reference evidence="4" key="1">
    <citation type="journal article" date="2017" name="Genome Biol.">
        <title>Comparative genomics reveals high biological diversity and specific adaptations in the industrially and medically important fungal genus Aspergillus.</title>
        <authorList>
            <person name="de Vries R.P."/>
            <person name="Riley R."/>
            <person name="Wiebenga A."/>
            <person name="Aguilar-Osorio G."/>
            <person name="Amillis S."/>
            <person name="Uchima C.A."/>
            <person name="Anderluh G."/>
            <person name="Asadollahi M."/>
            <person name="Askin M."/>
            <person name="Barry K."/>
            <person name="Battaglia E."/>
            <person name="Bayram O."/>
            <person name="Benocci T."/>
            <person name="Braus-Stromeyer S.A."/>
            <person name="Caldana C."/>
            <person name="Canovas D."/>
            <person name="Cerqueira G.C."/>
            <person name="Chen F."/>
            <person name="Chen W."/>
            <person name="Choi C."/>
            <person name="Clum A."/>
            <person name="Dos Santos R.A."/>
            <person name="Damasio A.R."/>
            <person name="Diallinas G."/>
            <person name="Emri T."/>
            <person name="Fekete E."/>
            <person name="Flipphi M."/>
            <person name="Freyberg S."/>
            <person name="Gallo A."/>
            <person name="Gournas C."/>
            <person name="Habgood R."/>
            <person name="Hainaut M."/>
            <person name="Harispe M.L."/>
            <person name="Henrissat B."/>
            <person name="Hilden K.S."/>
            <person name="Hope R."/>
            <person name="Hossain A."/>
            <person name="Karabika E."/>
            <person name="Karaffa L."/>
            <person name="Karanyi Z."/>
            <person name="Krasevec N."/>
            <person name="Kuo A."/>
            <person name="Kusch H."/>
            <person name="LaButti K."/>
            <person name="Lagendijk E.L."/>
            <person name="Lapidus A."/>
            <person name="Levasseur A."/>
            <person name="Lindquist E."/>
            <person name="Lipzen A."/>
            <person name="Logrieco A.F."/>
            <person name="MacCabe A."/>
            <person name="Maekelae M.R."/>
            <person name="Malavazi I."/>
            <person name="Melin P."/>
            <person name="Meyer V."/>
            <person name="Mielnichuk N."/>
            <person name="Miskei M."/>
            <person name="Molnar A.P."/>
            <person name="Mule G."/>
            <person name="Ngan C.Y."/>
            <person name="Orejas M."/>
            <person name="Orosz E."/>
            <person name="Ouedraogo J.P."/>
            <person name="Overkamp K.M."/>
            <person name="Park H.-S."/>
            <person name="Perrone G."/>
            <person name="Piumi F."/>
            <person name="Punt P.J."/>
            <person name="Ram A.F."/>
            <person name="Ramon A."/>
            <person name="Rauscher S."/>
            <person name="Record E."/>
            <person name="Riano-Pachon D.M."/>
            <person name="Robert V."/>
            <person name="Roehrig J."/>
            <person name="Ruller R."/>
            <person name="Salamov A."/>
            <person name="Salih N.S."/>
            <person name="Samson R.A."/>
            <person name="Sandor E."/>
            <person name="Sanguinetti M."/>
            <person name="Schuetze T."/>
            <person name="Sepcic K."/>
            <person name="Shelest E."/>
            <person name="Sherlock G."/>
            <person name="Sophianopoulou V."/>
            <person name="Squina F.M."/>
            <person name="Sun H."/>
            <person name="Susca A."/>
            <person name="Todd R.B."/>
            <person name="Tsang A."/>
            <person name="Unkles S.E."/>
            <person name="van de Wiele N."/>
            <person name="van Rossen-Uffink D."/>
            <person name="Oliveira J.V."/>
            <person name="Vesth T.C."/>
            <person name="Visser J."/>
            <person name="Yu J.-H."/>
            <person name="Zhou M."/>
            <person name="Andersen M.R."/>
            <person name="Archer D.B."/>
            <person name="Baker S.E."/>
            <person name="Benoit I."/>
            <person name="Brakhage A.A."/>
            <person name="Braus G.H."/>
            <person name="Fischer R."/>
            <person name="Frisvad J.C."/>
            <person name="Goldman G.H."/>
            <person name="Houbraken J."/>
            <person name="Oakley B."/>
            <person name="Pocsi I."/>
            <person name="Scazzocchio C."/>
            <person name="Seiboth B."/>
            <person name="vanKuyk P.A."/>
            <person name="Wortman J."/>
            <person name="Dyer P.S."/>
            <person name="Grigoriev I.V."/>
        </authorList>
    </citation>
    <scope>NUCLEOTIDE SEQUENCE [LARGE SCALE GENOMIC DNA]</scope>
    <source>
        <strain evidence="4">DTO 134E9</strain>
    </source>
</reference>
<dbReference type="OrthoDB" id="10263073at2759"/>
<protein>
    <recommendedName>
        <fullName evidence="2">Cupin type-1 domain-containing protein</fullName>
    </recommendedName>
</protein>
<sequence>MNLADQHPACVYSVSVDRSIHQQCTASNEAHQKLLKIPASSPSILFKDDPYTSDYEDPYDHKIDSVGEDLHPLPIRKGGGANIWGPRNRDREQQNPDIVRPPTTDHGSLPNMKWSFADSRVRIEEGGWARSATTRDLPTSKELAGVEMRLDEGANRELHWHQEANGQGGSFVDDLEEGDLWYFPAGYPHSLQGLSPNGSEFLLILDNGNFAEESTFLLNDWLAHTPKSVLGENFNVKAEKFANFPKSQKYIFQGDVPGAIDDEDLEVLEIFRADRFTDFSLLQWLGETPLKLVGENVYNRGEDNDDAVQEFLESVQGAEKDLIKDRE</sequence>
<dbReference type="RefSeq" id="XP_040685341.1">
    <property type="nucleotide sequence ID" value="XM_040832185.1"/>
</dbReference>
<keyword evidence="4" id="KW-1185">Reference proteome</keyword>
<evidence type="ECO:0000259" key="2">
    <source>
        <dbReference type="SMART" id="SM00835"/>
    </source>
</evidence>
<dbReference type="Gene3D" id="2.60.120.10">
    <property type="entry name" value="Jelly Rolls"/>
    <property type="match status" value="3"/>
</dbReference>
<dbReference type="Proteomes" id="UP000184383">
    <property type="component" value="Unassembled WGS sequence"/>
</dbReference>
<dbReference type="InterPro" id="IPR011051">
    <property type="entry name" value="RmlC_Cupin_sf"/>
</dbReference>
<feature type="domain" description="Cupin type-1" evidence="2">
    <location>
        <begin position="115"/>
        <end position="242"/>
    </location>
</feature>
<proteinExistence type="predicted"/>
<dbReference type="EMBL" id="KV878216">
    <property type="protein sequence ID" value="OJJ31664.1"/>
    <property type="molecule type" value="Genomic_DNA"/>
</dbReference>
<accession>A0A1L9R9R6</accession>